<dbReference type="PANTHER" id="PTHR10110">
    <property type="entry name" value="SODIUM/HYDROGEN EXCHANGER"/>
    <property type="match status" value="1"/>
</dbReference>
<evidence type="ECO:0000256" key="6">
    <source>
        <dbReference type="ARBA" id="ARBA00023065"/>
    </source>
</evidence>
<dbReference type="PRINTS" id="PR01084">
    <property type="entry name" value="NAHEXCHNGR"/>
</dbReference>
<evidence type="ECO:0000256" key="4">
    <source>
        <dbReference type="ARBA" id="ARBA00022989"/>
    </source>
</evidence>
<feature type="transmembrane region" description="Helical" evidence="10">
    <location>
        <begin position="380"/>
        <end position="408"/>
    </location>
</feature>
<keyword evidence="8 9" id="KW-0739">Sodium transport</keyword>
<feature type="transmembrane region" description="Helical" evidence="10">
    <location>
        <begin position="158"/>
        <end position="177"/>
    </location>
</feature>
<sequence>MAKFYALFAIFLCIVLFTKFSDQFPTTKHDDRRTLISYSAIQSKYNDTGQIPKRHFQLLIFDWDEVSTPYYISAWLLLASTSKILFHVNKRMAEALPDSALLIVLGFVLGFILRLCQIDHRIYMFQSPTFFLYLLPPIIFDAGFFMPNRQLFDNFDSILLFAFVGTIWNTIAIGYSLNWMGQAGFFSVPFSSFQILLFASLISSVDPVAVIGIFEEINVNEFLFINVFGEALFNDGAAVTLYKMFQEFAVIGPYNLEAMDYFEGFLSFFVISIGGIILGLFFAAITCIATKYTEMRLITPIFVFVVPYMSYLTAEMLGISSILAIIACAIGMKQYVKGNLSHDAYSSVKYFTKMLAQCSETVIFLFLGFSTVSREYKWDWTFVCSTIAFCLIHRTVGVAVQCAVLNAFRHKKFSFTDQFVLSYGGLRGAIAFGLVMSMHQSADQFPARSMFISTTLAVIFFTVFVQGISIRPLLFWLKVKKSDFAGVETMMSNKIFQRYTDHTMSGLEAILGHRGSNSLRDTFERFNDNVLTPLLMRAEQRKTYDASPIMRAYRKITLHEALQLTQSGSKISKKTARIGRYRSQTESLPPATILHSVSRVGEQKMIDIDQFLSNRENVELLYLMFSRMLDRKIEEMQKARLDAGWEDDVKDDYMGIIGAQIQQVENGSICTQRLRKPTKFLLRRESSLPNRTTRLMMNGTMVDGTKDATLAARNGIEPTNRSRPQRKLSLPLPTRHLQWRVARQESERVNAWETNGPKIDGNKSGQ</sequence>
<feature type="transmembrane region" description="Helical" evidence="10">
    <location>
        <begin position="100"/>
        <end position="118"/>
    </location>
</feature>
<dbReference type="Pfam" id="PF00999">
    <property type="entry name" value="Na_H_Exchanger"/>
    <property type="match status" value="1"/>
</dbReference>
<dbReference type="PANTHER" id="PTHR10110:SF98">
    <property type="entry name" value="SODIUM_HYDROGEN EXCHANGER"/>
    <property type="match status" value="1"/>
</dbReference>
<evidence type="ECO:0000256" key="10">
    <source>
        <dbReference type="SAM" id="Phobius"/>
    </source>
</evidence>
<dbReference type="InterPro" id="IPR006153">
    <property type="entry name" value="Cation/H_exchanger_TM"/>
</dbReference>
<feature type="signal peptide" evidence="11">
    <location>
        <begin position="1"/>
        <end position="23"/>
    </location>
</feature>
<dbReference type="WBParaSite" id="Gr19_v10_g9475.t1">
    <property type="protein sequence ID" value="Gr19_v10_g9475.t1"/>
    <property type="gene ID" value="Gr19_v10_g9475"/>
</dbReference>
<dbReference type="Gene3D" id="6.10.140.1330">
    <property type="match status" value="1"/>
</dbReference>
<evidence type="ECO:0000256" key="1">
    <source>
        <dbReference type="ARBA" id="ARBA00004141"/>
    </source>
</evidence>
<comment type="similarity">
    <text evidence="9">Belongs to the monovalent cation:proton antiporter 1 (CPA1) transporter (TC 2.A.36) family.</text>
</comment>
<dbReference type="Proteomes" id="UP000887572">
    <property type="component" value="Unplaced"/>
</dbReference>
<keyword evidence="11" id="KW-0732">Signal</keyword>
<dbReference type="InterPro" id="IPR018422">
    <property type="entry name" value="Cation/H_exchanger_CPA1"/>
</dbReference>
<evidence type="ECO:0000256" key="5">
    <source>
        <dbReference type="ARBA" id="ARBA00023053"/>
    </source>
</evidence>
<dbReference type="NCBIfam" id="TIGR00840">
    <property type="entry name" value="b_cpa1"/>
    <property type="match status" value="1"/>
</dbReference>
<reference evidence="14" key="1">
    <citation type="submission" date="2022-11" db="UniProtKB">
        <authorList>
            <consortium name="WormBaseParasite"/>
        </authorList>
    </citation>
    <scope>IDENTIFICATION</scope>
</reference>
<feature type="transmembrane region" description="Helical" evidence="10">
    <location>
        <begin position="420"/>
        <end position="438"/>
    </location>
</feature>
<evidence type="ECO:0000313" key="13">
    <source>
        <dbReference type="Proteomes" id="UP000887572"/>
    </source>
</evidence>
<evidence type="ECO:0000256" key="9">
    <source>
        <dbReference type="RuleBase" id="RU003722"/>
    </source>
</evidence>
<dbReference type="GO" id="GO:0015386">
    <property type="term" value="F:potassium:proton antiporter activity"/>
    <property type="evidence" value="ECO:0007669"/>
    <property type="project" value="TreeGrafter"/>
</dbReference>
<feature type="transmembrane region" description="Helical" evidence="10">
    <location>
        <begin position="130"/>
        <end position="146"/>
    </location>
</feature>
<evidence type="ECO:0000256" key="7">
    <source>
        <dbReference type="ARBA" id="ARBA00023136"/>
    </source>
</evidence>
<evidence type="ECO:0000256" key="11">
    <source>
        <dbReference type="SAM" id="SignalP"/>
    </source>
</evidence>
<protein>
    <recommendedName>
        <fullName evidence="9">Sodium/hydrogen exchanger</fullName>
    </recommendedName>
</protein>
<keyword evidence="9" id="KW-0050">Antiport</keyword>
<feature type="transmembrane region" description="Helical" evidence="10">
    <location>
        <begin position="450"/>
        <end position="474"/>
    </location>
</feature>
<evidence type="ECO:0000256" key="8">
    <source>
        <dbReference type="ARBA" id="ARBA00023201"/>
    </source>
</evidence>
<feature type="transmembrane region" description="Helical" evidence="10">
    <location>
        <begin position="223"/>
        <end position="245"/>
    </location>
</feature>
<name>A0A914ID17_GLORO</name>
<feature type="chain" id="PRO_5036803635" description="Sodium/hydrogen exchanger" evidence="11">
    <location>
        <begin position="24"/>
        <end position="766"/>
    </location>
</feature>
<dbReference type="GO" id="GO:0005886">
    <property type="term" value="C:plasma membrane"/>
    <property type="evidence" value="ECO:0007669"/>
    <property type="project" value="TreeGrafter"/>
</dbReference>
<keyword evidence="7 10" id="KW-0472">Membrane</keyword>
<organism evidence="13 14">
    <name type="scientific">Globodera rostochiensis</name>
    <name type="common">Golden nematode worm</name>
    <name type="synonym">Heterodera rostochiensis</name>
    <dbReference type="NCBI Taxonomy" id="31243"/>
    <lineage>
        <taxon>Eukaryota</taxon>
        <taxon>Metazoa</taxon>
        <taxon>Ecdysozoa</taxon>
        <taxon>Nematoda</taxon>
        <taxon>Chromadorea</taxon>
        <taxon>Rhabditida</taxon>
        <taxon>Tylenchina</taxon>
        <taxon>Tylenchomorpha</taxon>
        <taxon>Tylenchoidea</taxon>
        <taxon>Heteroderidae</taxon>
        <taxon>Heteroderinae</taxon>
        <taxon>Globodera</taxon>
    </lineage>
</organism>
<feature type="transmembrane region" description="Helical" evidence="10">
    <location>
        <begin position="348"/>
        <end position="368"/>
    </location>
</feature>
<keyword evidence="2 9" id="KW-0813">Transport</keyword>
<evidence type="ECO:0000313" key="14">
    <source>
        <dbReference type="WBParaSite" id="Gr19_v10_g9475.t1"/>
    </source>
</evidence>
<evidence type="ECO:0000259" key="12">
    <source>
        <dbReference type="Pfam" id="PF00999"/>
    </source>
</evidence>
<evidence type="ECO:0000256" key="2">
    <source>
        <dbReference type="ARBA" id="ARBA00022448"/>
    </source>
</evidence>
<dbReference type="InterPro" id="IPR004709">
    <property type="entry name" value="NaH_exchanger"/>
</dbReference>
<dbReference type="AlphaFoldDB" id="A0A914ID17"/>
<feature type="domain" description="Cation/H+ exchanger transmembrane" evidence="12">
    <location>
        <begin position="78"/>
        <end position="476"/>
    </location>
</feature>
<accession>A0A914ID17</accession>
<comment type="subcellular location">
    <subcellularLocation>
        <location evidence="1">Membrane</location>
        <topology evidence="1">Multi-pass membrane protein</topology>
    </subcellularLocation>
</comment>
<dbReference type="GO" id="GO:0015385">
    <property type="term" value="F:sodium:proton antiporter activity"/>
    <property type="evidence" value="ECO:0007669"/>
    <property type="project" value="InterPro"/>
</dbReference>
<keyword evidence="6 9" id="KW-0406">Ion transport</keyword>
<dbReference type="GO" id="GO:0098719">
    <property type="term" value="P:sodium ion import across plasma membrane"/>
    <property type="evidence" value="ECO:0007669"/>
    <property type="project" value="TreeGrafter"/>
</dbReference>
<evidence type="ECO:0000256" key="3">
    <source>
        <dbReference type="ARBA" id="ARBA00022692"/>
    </source>
</evidence>
<dbReference type="GO" id="GO:0051453">
    <property type="term" value="P:regulation of intracellular pH"/>
    <property type="evidence" value="ECO:0007669"/>
    <property type="project" value="TreeGrafter"/>
</dbReference>
<feature type="transmembrane region" description="Helical" evidence="10">
    <location>
        <begin position="317"/>
        <end position="336"/>
    </location>
</feature>
<keyword evidence="5" id="KW-0915">Sodium</keyword>
<proteinExistence type="inferred from homology"/>
<keyword evidence="4 10" id="KW-1133">Transmembrane helix</keyword>
<keyword evidence="3 9" id="KW-0812">Transmembrane</keyword>
<feature type="transmembrane region" description="Helical" evidence="10">
    <location>
        <begin position="265"/>
        <end position="288"/>
    </location>
</feature>
<keyword evidence="13" id="KW-1185">Reference proteome</keyword>